<feature type="compositionally biased region" description="Low complexity" evidence="3">
    <location>
        <begin position="422"/>
        <end position="431"/>
    </location>
</feature>
<evidence type="ECO:0000313" key="5">
    <source>
        <dbReference type="EMBL" id="RCH86923.1"/>
    </source>
</evidence>
<evidence type="ECO:0000256" key="3">
    <source>
        <dbReference type="SAM" id="MobiDB-lite"/>
    </source>
</evidence>
<dbReference type="PROSITE" id="PS00018">
    <property type="entry name" value="EF_HAND_1"/>
    <property type="match status" value="1"/>
</dbReference>
<dbReference type="GO" id="GO:0005634">
    <property type="term" value="C:nucleus"/>
    <property type="evidence" value="ECO:0007669"/>
    <property type="project" value="TreeGrafter"/>
</dbReference>
<feature type="non-terminal residue" evidence="5">
    <location>
        <position position="1"/>
    </location>
</feature>
<comment type="function">
    <text evidence="2">Introduces a single-strand break via transesterification at a target site in duplex DNA. Releases the supercoiling and torsional tension of DNA introduced during the DNA replication and transcription by transiently cleaving and rejoining one strand of the DNA duplex. The scissile phosphodiester is attacked by the catalytic tyrosine of the enzyme, resulting in the formation of a DNA-(5'-phosphotyrosyl)-enzyme intermediate and the expulsion of a 3'-OH DNA strand.</text>
</comment>
<keyword evidence="6" id="KW-1185">Reference proteome</keyword>
<comment type="caution">
    <text evidence="5">The sequence shown here is derived from an EMBL/GenBank/DDBJ whole genome shotgun (WGS) entry which is preliminary data.</text>
</comment>
<proteinExistence type="inferred from homology"/>
<comment type="catalytic activity">
    <reaction evidence="2">
        <text>ATP-independent breakage of single-stranded DNA, followed by passage and rejoining.</text>
        <dbReference type="EC" id="5.6.2.1"/>
    </reaction>
</comment>
<dbReference type="InterPro" id="IPR056452">
    <property type="entry name" value="Zn_ribbon_TOP3B"/>
</dbReference>
<feature type="domain" description="DNA topoisomerase 3-beta zinc ribbon" evidence="4">
    <location>
        <begin position="49"/>
        <end position="88"/>
    </location>
</feature>
<dbReference type="OrthoDB" id="430051at2759"/>
<feature type="compositionally biased region" description="Basic and acidic residues" evidence="3">
    <location>
        <begin position="400"/>
        <end position="411"/>
    </location>
</feature>
<dbReference type="InterPro" id="IPR018247">
    <property type="entry name" value="EF_Hand_1_Ca_BS"/>
</dbReference>
<evidence type="ECO:0000256" key="2">
    <source>
        <dbReference type="RuleBase" id="RU362092"/>
    </source>
</evidence>
<dbReference type="GO" id="GO:0006310">
    <property type="term" value="P:DNA recombination"/>
    <property type="evidence" value="ECO:0007669"/>
    <property type="project" value="TreeGrafter"/>
</dbReference>
<accession>A0A367JAF4</accession>
<evidence type="ECO:0000313" key="6">
    <source>
        <dbReference type="Proteomes" id="UP000252139"/>
    </source>
</evidence>
<keyword evidence="1" id="KW-0106">Calcium</keyword>
<dbReference type="PANTHER" id="PTHR11390:SF20">
    <property type="entry name" value="DNA TOPOISOMERASE 3-BETA-1"/>
    <property type="match status" value="1"/>
</dbReference>
<dbReference type="GO" id="GO:0003677">
    <property type="term" value="F:DNA binding"/>
    <property type="evidence" value="ECO:0007669"/>
    <property type="project" value="UniProtKB-KW"/>
</dbReference>
<dbReference type="Gene3D" id="1.10.238.10">
    <property type="entry name" value="EF-hand"/>
    <property type="match status" value="1"/>
</dbReference>
<keyword evidence="2" id="KW-0799">Topoisomerase</keyword>
<dbReference type="GO" id="GO:0006265">
    <property type="term" value="P:DNA topological change"/>
    <property type="evidence" value="ECO:0007669"/>
    <property type="project" value="InterPro"/>
</dbReference>
<keyword evidence="2" id="KW-0238">DNA-binding</keyword>
<dbReference type="STRING" id="86630.A0A367JAF4"/>
<keyword evidence="2 5" id="KW-0413">Isomerase</keyword>
<protein>
    <recommendedName>
        <fullName evidence="2">DNA topoisomerase</fullName>
        <ecNumber evidence="2">5.6.2.1</ecNumber>
    </recommendedName>
</protein>
<dbReference type="SUPFAM" id="SSF47473">
    <property type="entry name" value="EF-hand"/>
    <property type="match status" value="1"/>
</dbReference>
<dbReference type="Proteomes" id="UP000252139">
    <property type="component" value="Unassembled WGS sequence"/>
</dbReference>
<gene>
    <name evidence="5" type="primary">TOP3B_1</name>
    <name evidence="5" type="ORF">CU097_000195</name>
</gene>
<dbReference type="InterPro" id="IPR011992">
    <property type="entry name" value="EF-hand-dom_pair"/>
</dbReference>
<evidence type="ECO:0000256" key="1">
    <source>
        <dbReference type="ARBA" id="ARBA00022837"/>
    </source>
</evidence>
<organism evidence="5 6">
    <name type="scientific">Rhizopus azygosporus</name>
    <name type="common">Rhizopus microsporus var. azygosporus</name>
    <dbReference type="NCBI Taxonomy" id="86630"/>
    <lineage>
        <taxon>Eukaryota</taxon>
        <taxon>Fungi</taxon>
        <taxon>Fungi incertae sedis</taxon>
        <taxon>Mucoromycota</taxon>
        <taxon>Mucoromycotina</taxon>
        <taxon>Mucoromycetes</taxon>
        <taxon>Mucorales</taxon>
        <taxon>Mucorineae</taxon>
        <taxon>Rhizopodaceae</taxon>
        <taxon>Rhizopus</taxon>
    </lineage>
</organism>
<dbReference type="PANTHER" id="PTHR11390">
    <property type="entry name" value="PROKARYOTIC DNA TOPOISOMERASE"/>
    <property type="match status" value="1"/>
</dbReference>
<dbReference type="EMBL" id="PJQL01001767">
    <property type="protein sequence ID" value="RCH86923.1"/>
    <property type="molecule type" value="Genomic_DNA"/>
</dbReference>
<sequence length="447" mass="51391">LNLIASGKASHKEVLAHFLKMFEKKFEYFIKSINSMDELFEATFSPLAATGRPLSKCGKCKRYMKYIALKPNRLHCSTCDETYSLPLNGTIKLYKELRCPLDDFELVLYSTGSKGTGYPICPYCFNHPPFENFKKGMSCNHCPHPTCPHSMVTNAICPCPESEKEEFPCKGSLILDATSAPRWKLSCNECNIVSSFVDTVKNVSIVKGNLCECDSVLVRIEFRENQNKEPLVGCIMCDSEIENLLTTRFARKNVRSRFKGRRRGKGRRGKRRKSDMNIVFLSSKFKEMIFKSILLSFTILFSSVLCEFSNEFEIKHMKEIHQMEVSDAATFFKIHDLDKNGFWDEKELLNIYGVERDVDPEAEHLKSIVEHVFSVMDLNKDRLISQDEYTSSKFLTSITKDQEKKEKEMKSGKNNNKKQQKKPSTSNNNNNKRGDDYEFVVPAKFRA</sequence>
<evidence type="ECO:0000259" key="4">
    <source>
        <dbReference type="Pfam" id="PF23546"/>
    </source>
</evidence>
<dbReference type="GO" id="GO:0003917">
    <property type="term" value="F:DNA topoisomerase type I (single strand cut, ATP-independent) activity"/>
    <property type="evidence" value="ECO:0007669"/>
    <property type="project" value="UniProtKB-EC"/>
</dbReference>
<dbReference type="AlphaFoldDB" id="A0A367JAF4"/>
<dbReference type="InterPro" id="IPR000380">
    <property type="entry name" value="Topo_IA"/>
</dbReference>
<reference evidence="5 6" key="1">
    <citation type="journal article" date="2018" name="G3 (Bethesda)">
        <title>Phylogenetic and Phylogenomic Definition of Rhizopus Species.</title>
        <authorList>
            <person name="Gryganskyi A.P."/>
            <person name="Golan J."/>
            <person name="Dolatabadi S."/>
            <person name="Mondo S."/>
            <person name="Robb S."/>
            <person name="Idnurm A."/>
            <person name="Muszewska A."/>
            <person name="Steczkiewicz K."/>
            <person name="Masonjones S."/>
            <person name="Liao H.L."/>
            <person name="Gajdeczka M.T."/>
            <person name="Anike F."/>
            <person name="Vuek A."/>
            <person name="Anishchenko I.M."/>
            <person name="Voigt K."/>
            <person name="de Hoog G.S."/>
            <person name="Smith M.E."/>
            <person name="Heitman J."/>
            <person name="Vilgalys R."/>
            <person name="Stajich J.E."/>
        </authorList>
    </citation>
    <scope>NUCLEOTIDE SEQUENCE [LARGE SCALE GENOMIC DNA]</scope>
    <source>
        <strain evidence="5 6">CBS 357.93</strain>
    </source>
</reference>
<name>A0A367JAF4_RHIAZ</name>
<comment type="similarity">
    <text evidence="2">Belongs to the type IA topoisomerase family.</text>
</comment>
<dbReference type="EC" id="5.6.2.1" evidence="2"/>
<feature type="region of interest" description="Disordered" evidence="3">
    <location>
        <begin position="400"/>
        <end position="447"/>
    </location>
</feature>
<dbReference type="Pfam" id="PF23546">
    <property type="entry name" value="Zn_ribbon_TOP3B"/>
    <property type="match status" value="1"/>
</dbReference>
<dbReference type="GO" id="GO:0006281">
    <property type="term" value="P:DNA repair"/>
    <property type="evidence" value="ECO:0007669"/>
    <property type="project" value="TreeGrafter"/>
</dbReference>